<reference evidence="3 4" key="1">
    <citation type="submission" date="2014-09" db="EMBL/GenBank/DDBJ databases">
        <authorList>
            <person name="Ellenberger Sabrina"/>
        </authorList>
    </citation>
    <scope>NUCLEOTIDE SEQUENCE [LARGE SCALE GENOMIC DNA]</scope>
    <source>
        <strain evidence="3 4">CBS 412.66</strain>
    </source>
</reference>
<dbReference type="OrthoDB" id="3253553at2759"/>
<feature type="transmembrane region" description="Helical" evidence="2">
    <location>
        <begin position="75"/>
        <end position="98"/>
    </location>
</feature>
<organism evidence="3 4">
    <name type="scientific">Parasitella parasitica</name>
    <dbReference type="NCBI Taxonomy" id="35722"/>
    <lineage>
        <taxon>Eukaryota</taxon>
        <taxon>Fungi</taxon>
        <taxon>Fungi incertae sedis</taxon>
        <taxon>Mucoromycota</taxon>
        <taxon>Mucoromycotina</taxon>
        <taxon>Mucoromycetes</taxon>
        <taxon>Mucorales</taxon>
        <taxon>Mucorineae</taxon>
        <taxon>Mucoraceae</taxon>
        <taxon>Parasitella</taxon>
    </lineage>
</organism>
<accession>A0A0B7NRM8</accession>
<evidence type="ECO:0000256" key="1">
    <source>
        <dbReference type="SAM" id="MobiDB-lite"/>
    </source>
</evidence>
<proteinExistence type="predicted"/>
<feature type="region of interest" description="Disordered" evidence="1">
    <location>
        <begin position="1"/>
        <end position="69"/>
    </location>
</feature>
<sequence length="215" mass="24016">MNAWDTDAGEKIQVSSSPDPTKAFESNKQEVPSTDQPLHAASTSINIPSPSPSPAVPDPSPNNESSSEKPSLPRFILRIWQFFAAIGAFGFQVGASPYSGEPIPFGKLGLLYYGYVICWISIVWSSFNVFVYLTRRFGKGHKVKRFVSTLFDFVLAALFGVCVFYEIATYKCKPGMHNGWCNFYNTGLFFLMSLFLTYIIHALWDVFGAMSCLRK</sequence>
<feature type="compositionally biased region" description="Polar residues" evidence="1">
    <location>
        <begin position="13"/>
        <end position="36"/>
    </location>
</feature>
<protein>
    <recommendedName>
        <fullName evidence="5">MARVEL domain-containing protein</fullName>
    </recommendedName>
</protein>
<evidence type="ECO:0000256" key="2">
    <source>
        <dbReference type="SAM" id="Phobius"/>
    </source>
</evidence>
<evidence type="ECO:0000313" key="4">
    <source>
        <dbReference type="Proteomes" id="UP000054107"/>
    </source>
</evidence>
<keyword evidence="2" id="KW-0472">Membrane</keyword>
<feature type="transmembrane region" description="Helical" evidence="2">
    <location>
        <begin position="146"/>
        <end position="168"/>
    </location>
</feature>
<keyword evidence="4" id="KW-1185">Reference proteome</keyword>
<feature type="compositionally biased region" description="Pro residues" evidence="1">
    <location>
        <begin position="49"/>
        <end position="60"/>
    </location>
</feature>
<keyword evidence="2" id="KW-0812">Transmembrane</keyword>
<gene>
    <name evidence="3" type="primary">PARPA_12472.1 scaffold 45109</name>
</gene>
<evidence type="ECO:0000313" key="3">
    <source>
        <dbReference type="EMBL" id="CEP18170.1"/>
    </source>
</evidence>
<dbReference type="AlphaFoldDB" id="A0A0B7NRM8"/>
<feature type="transmembrane region" description="Helical" evidence="2">
    <location>
        <begin position="188"/>
        <end position="207"/>
    </location>
</feature>
<name>A0A0B7NRM8_9FUNG</name>
<dbReference type="EMBL" id="LN733769">
    <property type="protein sequence ID" value="CEP18170.1"/>
    <property type="molecule type" value="Genomic_DNA"/>
</dbReference>
<evidence type="ECO:0008006" key="5">
    <source>
        <dbReference type="Google" id="ProtNLM"/>
    </source>
</evidence>
<feature type="transmembrane region" description="Helical" evidence="2">
    <location>
        <begin position="110"/>
        <end position="134"/>
    </location>
</feature>
<dbReference type="Proteomes" id="UP000054107">
    <property type="component" value="Unassembled WGS sequence"/>
</dbReference>
<keyword evidence="2" id="KW-1133">Transmembrane helix</keyword>